<sequence length="116" mass="11461">MAGSTSSYPSIEGHPLSDNLILDAPVSTNSSSTPGGVDTPASPSPKIPSPKAVPGDYVLLSPEEGTTGSDAAGITVVRAREKDGGGESPSAEECRPGSVRDSRHGSPGSPGTSGNC</sequence>
<keyword evidence="3" id="KW-1185">Reference proteome</keyword>
<evidence type="ECO:0000313" key="2">
    <source>
        <dbReference type="EMBL" id="MCE5167099.1"/>
    </source>
</evidence>
<name>A0ABS8Y7G0_DATST</name>
<comment type="caution">
    <text evidence="2">The sequence shown here is derived from an EMBL/GenBank/DDBJ whole genome shotgun (WGS) entry which is preliminary data.</text>
</comment>
<dbReference type="EMBL" id="JACEIK010049578">
    <property type="protein sequence ID" value="MCE5167099.1"/>
    <property type="molecule type" value="Genomic_DNA"/>
</dbReference>
<protein>
    <submittedName>
        <fullName evidence="2">Uncharacterized protein</fullName>
    </submittedName>
</protein>
<reference evidence="2 3" key="1">
    <citation type="journal article" date="2021" name="BMC Genomics">
        <title>Datura genome reveals duplications of psychoactive alkaloid biosynthetic genes and high mutation rate following tissue culture.</title>
        <authorList>
            <person name="Rajewski A."/>
            <person name="Carter-House D."/>
            <person name="Stajich J."/>
            <person name="Litt A."/>
        </authorList>
    </citation>
    <scope>NUCLEOTIDE SEQUENCE [LARGE SCALE GENOMIC DNA]</scope>
    <source>
        <strain evidence="2">AR-01</strain>
    </source>
</reference>
<feature type="region of interest" description="Disordered" evidence="1">
    <location>
        <begin position="1"/>
        <end position="116"/>
    </location>
</feature>
<evidence type="ECO:0000313" key="3">
    <source>
        <dbReference type="Proteomes" id="UP000823775"/>
    </source>
</evidence>
<organism evidence="2 3">
    <name type="scientific">Datura stramonium</name>
    <name type="common">Jimsonweed</name>
    <name type="synonym">Common thornapple</name>
    <dbReference type="NCBI Taxonomy" id="4076"/>
    <lineage>
        <taxon>Eukaryota</taxon>
        <taxon>Viridiplantae</taxon>
        <taxon>Streptophyta</taxon>
        <taxon>Embryophyta</taxon>
        <taxon>Tracheophyta</taxon>
        <taxon>Spermatophyta</taxon>
        <taxon>Magnoliopsida</taxon>
        <taxon>eudicotyledons</taxon>
        <taxon>Gunneridae</taxon>
        <taxon>Pentapetalae</taxon>
        <taxon>asterids</taxon>
        <taxon>lamiids</taxon>
        <taxon>Solanales</taxon>
        <taxon>Solanaceae</taxon>
        <taxon>Solanoideae</taxon>
        <taxon>Datureae</taxon>
        <taxon>Datura</taxon>
    </lineage>
</organism>
<evidence type="ECO:0000256" key="1">
    <source>
        <dbReference type="SAM" id="MobiDB-lite"/>
    </source>
</evidence>
<proteinExistence type="predicted"/>
<gene>
    <name evidence="2" type="ORF">HAX54_037169</name>
</gene>
<dbReference type="Proteomes" id="UP000823775">
    <property type="component" value="Unassembled WGS sequence"/>
</dbReference>
<accession>A0ABS8Y7G0</accession>
<feature type="compositionally biased region" description="Basic and acidic residues" evidence="1">
    <location>
        <begin position="92"/>
        <end position="104"/>
    </location>
</feature>